<feature type="transmembrane region" description="Helical" evidence="6">
    <location>
        <begin position="184"/>
        <end position="205"/>
    </location>
</feature>
<evidence type="ECO:0000256" key="2">
    <source>
        <dbReference type="ARBA" id="ARBA00022692"/>
    </source>
</evidence>
<reference evidence="8 9" key="1">
    <citation type="submission" date="2021-03" db="EMBL/GenBank/DDBJ databases">
        <title>Sequencing the genomes of 1000 actinobacteria strains.</title>
        <authorList>
            <person name="Klenk H.-P."/>
        </authorList>
    </citation>
    <scope>NUCLEOTIDE SEQUENCE [LARGE SCALE GENOMIC DNA]</scope>
    <source>
        <strain evidence="8 9">DSM 45510</strain>
    </source>
</reference>
<sequence length="277" mass="30158">MTTTTAAPRRAARVPSTLSIGARRAALETKQMLRQRESLIFTFAFPVVILVLFGAIFSDRIPGTEVDFRQYFIAGMIATGIMAATFVNLGIAIAIERDDGTLKHLRGTPMRVGAYFIGKVAMVLVVTLIQVAVLIAFSVIAFGLPLPSTPDRWLTFAWVLLLGVAACTMLGIAISAVPRTSRSASGIVVLPFMVLQFVSGVFFVFSQMPEAMQQFGALFPLKWIGQGLRSVFLPDSLQSIEPAGTWEHGTTALVLCAWIVVCLVLSVTTFRWQRSRG</sequence>
<dbReference type="PANTHER" id="PTHR43229:SF2">
    <property type="entry name" value="NODULATION PROTEIN J"/>
    <property type="match status" value="1"/>
</dbReference>
<dbReference type="RefSeq" id="WP_209667281.1">
    <property type="nucleotide sequence ID" value="NZ_JAGGMS010000001.1"/>
</dbReference>
<dbReference type="Proteomes" id="UP000741013">
    <property type="component" value="Unassembled WGS sequence"/>
</dbReference>
<keyword evidence="6" id="KW-0813">Transport</keyword>
<feature type="transmembrane region" description="Helical" evidence="6">
    <location>
        <begin position="156"/>
        <end position="177"/>
    </location>
</feature>
<organism evidence="8 9">
    <name type="scientific">Amycolatopsis magusensis</name>
    <dbReference type="NCBI Taxonomy" id="882444"/>
    <lineage>
        <taxon>Bacteria</taxon>
        <taxon>Bacillati</taxon>
        <taxon>Actinomycetota</taxon>
        <taxon>Actinomycetes</taxon>
        <taxon>Pseudonocardiales</taxon>
        <taxon>Pseudonocardiaceae</taxon>
        <taxon>Amycolatopsis</taxon>
    </lineage>
</organism>
<keyword evidence="5" id="KW-0046">Antibiotic resistance</keyword>
<protein>
    <recommendedName>
        <fullName evidence="6">Transport permease protein</fullName>
    </recommendedName>
</protein>
<name>A0ABS4PXS6_9PSEU</name>
<evidence type="ECO:0000259" key="7">
    <source>
        <dbReference type="PROSITE" id="PS51012"/>
    </source>
</evidence>
<keyword evidence="2 6" id="KW-0812">Transmembrane</keyword>
<keyword evidence="3 6" id="KW-1133">Transmembrane helix</keyword>
<dbReference type="EMBL" id="JAGGMS010000001">
    <property type="protein sequence ID" value="MBP2184233.1"/>
    <property type="molecule type" value="Genomic_DNA"/>
</dbReference>
<feature type="transmembrane region" description="Helical" evidence="6">
    <location>
        <begin position="70"/>
        <end position="95"/>
    </location>
</feature>
<evidence type="ECO:0000256" key="1">
    <source>
        <dbReference type="ARBA" id="ARBA00004141"/>
    </source>
</evidence>
<dbReference type="PIRSF" id="PIRSF006648">
    <property type="entry name" value="DrrB"/>
    <property type="match status" value="1"/>
</dbReference>
<feature type="domain" description="ABC transmembrane type-2" evidence="7">
    <location>
        <begin position="37"/>
        <end position="273"/>
    </location>
</feature>
<dbReference type="PROSITE" id="PS51012">
    <property type="entry name" value="ABC_TM2"/>
    <property type="match status" value="1"/>
</dbReference>
<comment type="subcellular location">
    <subcellularLocation>
        <location evidence="6">Cell membrane</location>
        <topology evidence="6">Multi-pass membrane protein</topology>
    </subcellularLocation>
    <subcellularLocation>
        <location evidence="1">Membrane</location>
        <topology evidence="1">Multi-pass membrane protein</topology>
    </subcellularLocation>
</comment>
<feature type="transmembrane region" description="Helical" evidence="6">
    <location>
        <begin position="39"/>
        <end position="58"/>
    </location>
</feature>
<feature type="transmembrane region" description="Helical" evidence="6">
    <location>
        <begin position="252"/>
        <end position="272"/>
    </location>
</feature>
<dbReference type="PANTHER" id="PTHR43229">
    <property type="entry name" value="NODULATION PROTEIN J"/>
    <property type="match status" value="1"/>
</dbReference>
<evidence type="ECO:0000256" key="5">
    <source>
        <dbReference type="ARBA" id="ARBA00023251"/>
    </source>
</evidence>
<accession>A0ABS4PXS6</accession>
<dbReference type="InterPro" id="IPR013525">
    <property type="entry name" value="ABC2_TM"/>
</dbReference>
<keyword evidence="9" id="KW-1185">Reference proteome</keyword>
<gene>
    <name evidence="8" type="ORF">JOM49_005759</name>
</gene>
<feature type="transmembrane region" description="Helical" evidence="6">
    <location>
        <begin position="116"/>
        <end position="144"/>
    </location>
</feature>
<proteinExistence type="inferred from homology"/>
<evidence type="ECO:0000313" key="9">
    <source>
        <dbReference type="Proteomes" id="UP000741013"/>
    </source>
</evidence>
<comment type="similarity">
    <text evidence="6">Belongs to the ABC-2 integral membrane protein family.</text>
</comment>
<evidence type="ECO:0000256" key="4">
    <source>
        <dbReference type="ARBA" id="ARBA00023136"/>
    </source>
</evidence>
<evidence type="ECO:0000313" key="8">
    <source>
        <dbReference type="EMBL" id="MBP2184233.1"/>
    </source>
</evidence>
<dbReference type="InterPro" id="IPR047817">
    <property type="entry name" value="ABC2_TM_bact-type"/>
</dbReference>
<keyword evidence="4 6" id="KW-0472">Membrane</keyword>
<evidence type="ECO:0000256" key="3">
    <source>
        <dbReference type="ARBA" id="ARBA00022989"/>
    </source>
</evidence>
<comment type="caution">
    <text evidence="8">The sequence shown here is derived from an EMBL/GenBank/DDBJ whole genome shotgun (WGS) entry which is preliminary data.</text>
</comment>
<dbReference type="InterPro" id="IPR051784">
    <property type="entry name" value="Nod_factor_ABC_transporter"/>
</dbReference>
<dbReference type="Pfam" id="PF01061">
    <property type="entry name" value="ABC2_membrane"/>
    <property type="match status" value="1"/>
</dbReference>
<evidence type="ECO:0000256" key="6">
    <source>
        <dbReference type="RuleBase" id="RU361157"/>
    </source>
</evidence>
<keyword evidence="6" id="KW-1003">Cell membrane</keyword>
<dbReference type="InterPro" id="IPR000412">
    <property type="entry name" value="ABC_2_transport"/>
</dbReference>